<dbReference type="Proteomes" id="UP000289738">
    <property type="component" value="Chromosome A10"/>
</dbReference>
<evidence type="ECO:0000313" key="2">
    <source>
        <dbReference type="EMBL" id="RYR36353.1"/>
    </source>
</evidence>
<evidence type="ECO:0000313" key="3">
    <source>
        <dbReference type="Proteomes" id="UP000289738"/>
    </source>
</evidence>
<keyword evidence="1" id="KW-0812">Transmembrane</keyword>
<name>A0A445BCF4_ARAHY</name>
<gene>
    <name evidence="2" type="ORF">Ahy_A10g051331</name>
</gene>
<dbReference type="Gene3D" id="1.25.40.10">
    <property type="entry name" value="Tetratricopeptide repeat domain"/>
    <property type="match status" value="1"/>
</dbReference>
<evidence type="ECO:0000256" key="1">
    <source>
        <dbReference type="SAM" id="Phobius"/>
    </source>
</evidence>
<keyword evidence="1" id="KW-0472">Membrane</keyword>
<dbReference type="PANTHER" id="PTHR36350:SF3">
    <property type="entry name" value="TRANSMEMBRANE PROTEIN"/>
    <property type="match status" value="1"/>
</dbReference>
<keyword evidence="3" id="KW-1185">Reference proteome</keyword>
<organism evidence="2 3">
    <name type="scientific">Arachis hypogaea</name>
    <name type="common">Peanut</name>
    <dbReference type="NCBI Taxonomy" id="3818"/>
    <lineage>
        <taxon>Eukaryota</taxon>
        <taxon>Viridiplantae</taxon>
        <taxon>Streptophyta</taxon>
        <taxon>Embryophyta</taxon>
        <taxon>Tracheophyta</taxon>
        <taxon>Spermatophyta</taxon>
        <taxon>Magnoliopsida</taxon>
        <taxon>eudicotyledons</taxon>
        <taxon>Gunneridae</taxon>
        <taxon>Pentapetalae</taxon>
        <taxon>rosids</taxon>
        <taxon>fabids</taxon>
        <taxon>Fabales</taxon>
        <taxon>Fabaceae</taxon>
        <taxon>Papilionoideae</taxon>
        <taxon>50 kb inversion clade</taxon>
        <taxon>dalbergioids sensu lato</taxon>
        <taxon>Dalbergieae</taxon>
        <taxon>Pterocarpus clade</taxon>
        <taxon>Arachis</taxon>
    </lineage>
</organism>
<sequence length="280" mass="32693">MELLWSVMMKQVIEKFSNFWFAQSLSECVRNCMTSKYEIDGRTATVYVILGCVSLWIWYIIKRKRRPIGPRPRPRPTNDDDVRSYLAADIVHSGALARQRLEDFKAAKANPETLDKAEKLLETLLEREHPDLVMLQKTVAKLEMSGREDSAVEILTRAIKGANDVNKSHEAYEFEMLLVEMLIYKGKFEEALKCTCLEDEFLKDARRPLYKAMIQEMLGKRDDALASWDQYVQVIDPHVHFDLLYVPRFLEASPSQDFDDFQQKVKRLHHAIIKSHHYPK</sequence>
<accession>A0A445BCF4</accession>
<dbReference type="OrthoDB" id="1425929at2759"/>
<feature type="transmembrane region" description="Helical" evidence="1">
    <location>
        <begin position="44"/>
        <end position="61"/>
    </location>
</feature>
<dbReference type="EMBL" id="SDMP01000010">
    <property type="protein sequence ID" value="RYR36353.1"/>
    <property type="molecule type" value="Genomic_DNA"/>
</dbReference>
<reference evidence="2 3" key="1">
    <citation type="submission" date="2019-01" db="EMBL/GenBank/DDBJ databases">
        <title>Sequencing of cultivated peanut Arachis hypogaea provides insights into genome evolution and oil improvement.</title>
        <authorList>
            <person name="Chen X."/>
        </authorList>
    </citation>
    <scope>NUCLEOTIDE SEQUENCE [LARGE SCALE GENOMIC DNA]</scope>
    <source>
        <strain evidence="3">cv. Fuhuasheng</strain>
        <tissue evidence="2">Leaves</tissue>
    </source>
</reference>
<proteinExistence type="predicted"/>
<dbReference type="SUPFAM" id="SSF48452">
    <property type="entry name" value="TPR-like"/>
    <property type="match status" value="1"/>
</dbReference>
<dbReference type="PANTHER" id="PTHR36350">
    <property type="entry name" value="TRANSMEMBRANE PROTEIN"/>
    <property type="match status" value="1"/>
</dbReference>
<comment type="caution">
    <text evidence="2">The sequence shown here is derived from an EMBL/GenBank/DDBJ whole genome shotgun (WGS) entry which is preliminary data.</text>
</comment>
<protein>
    <submittedName>
        <fullName evidence="2">Uncharacterized protein</fullName>
    </submittedName>
</protein>
<keyword evidence="1" id="KW-1133">Transmembrane helix</keyword>
<dbReference type="Gramene" id="arahy.Tifrunner.gnm2.ann2.Ah10g003300.1">
    <property type="protein sequence ID" value="arahy.Tifrunner.gnm2.ann2.Ah10g003300.1-CDS"/>
    <property type="gene ID" value="arahy.Tifrunner.gnm2.ann2.Ah10g003300"/>
</dbReference>
<dbReference type="AlphaFoldDB" id="A0A445BCF4"/>
<dbReference type="SMR" id="A0A445BCF4"/>
<dbReference type="InterPro" id="IPR011990">
    <property type="entry name" value="TPR-like_helical_dom_sf"/>
</dbReference>